<reference evidence="2" key="1">
    <citation type="journal article" date="2023" name="G3 (Bethesda)">
        <title>A reference genome for the long-term kleptoplast-retaining sea slug Elysia crispata morphotype clarki.</title>
        <authorList>
            <person name="Eastman K.E."/>
            <person name="Pendleton A.L."/>
            <person name="Shaikh M.A."/>
            <person name="Suttiyut T."/>
            <person name="Ogas R."/>
            <person name="Tomko P."/>
            <person name="Gavelis G."/>
            <person name="Widhalm J.R."/>
            <person name="Wisecaver J.H."/>
        </authorList>
    </citation>
    <scope>NUCLEOTIDE SEQUENCE</scope>
    <source>
        <strain evidence="2">ECLA1</strain>
    </source>
</reference>
<dbReference type="Proteomes" id="UP001283361">
    <property type="component" value="Unassembled WGS sequence"/>
</dbReference>
<evidence type="ECO:0000256" key="1">
    <source>
        <dbReference type="SAM" id="MobiDB-lite"/>
    </source>
</evidence>
<feature type="compositionally biased region" description="Basic and acidic residues" evidence="1">
    <location>
        <begin position="1"/>
        <end position="10"/>
    </location>
</feature>
<feature type="region of interest" description="Disordered" evidence="1">
    <location>
        <begin position="1"/>
        <end position="20"/>
    </location>
</feature>
<gene>
    <name evidence="2" type="ORF">RRG08_063545</name>
</gene>
<proteinExistence type="predicted"/>
<dbReference type="EMBL" id="JAWDGP010005743">
    <property type="protein sequence ID" value="KAK3752691.1"/>
    <property type="molecule type" value="Genomic_DNA"/>
</dbReference>
<sequence>MFRLCSRDRGQSGPDVDMMYCPVKETGPRVSADHRTTSSLNMKCFHFTQKLEKSLNAQARQSGYKQESNRHSSTRPSAWCCKDDTCKTLHLSMVALSQ</sequence>
<accession>A0AAE1D2S0</accession>
<comment type="caution">
    <text evidence="2">The sequence shown here is derived from an EMBL/GenBank/DDBJ whole genome shotgun (WGS) entry which is preliminary data.</text>
</comment>
<name>A0AAE1D2S0_9GAST</name>
<feature type="region of interest" description="Disordered" evidence="1">
    <location>
        <begin position="56"/>
        <end position="77"/>
    </location>
</feature>
<evidence type="ECO:0000313" key="2">
    <source>
        <dbReference type="EMBL" id="KAK3752691.1"/>
    </source>
</evidence>
<feature type="compositionally biased region" description="Polar residues" evidence="1">
    <location>
        <begin position="56"/>
        <end position="66"/>
    </location>
</feature>
<organism evidence="2 3">
    <name type="scientific">Elysia crispata</name>
    <name type="common">lettuce slug</name>
    <dbReference type="NCBI Taxonomy" id="231223"/>
    <lineage>
        <taxon>Eukaryota</taxon>
        <taxon>Metazoa</taxon>
        <taxon>Spiralia</taxon>
        <taxon>Lophotrochozoa</taxon>
        <taxon>Mollusca</taxon>
        <taxon>Gastropoda</taxon>
        <taxon>Heterobranchia</taxon>
        <taxon>Euthyneura</taxon>
        <taxon>Panpulmonata</taxon>
        <taxon>Sacoglossa</taxon>
        <taxon>Placobranchoidea</taxon>
        <taxon>Plakobranchidae</taxon>
        <taxon>Elysia</taxon>
    </lineage>
</organism>
<evidence type="ECO:0000313" key="3">
    <source>
        <dbReference type="Proteomes" id="UP001283361"/>
    </source>
</evidence>
<dbReference type="AlphaFoldDB" id="A0AAE1D2S0"/>
<protein>
    <submittedName>
        <fullName evidence="2">Uncharacterized protein</fullName>
    </submittedName>
</protein>
<keyword evidence="3" id="KW-1185">Reference proteome</keyword>